<evidence type="ECO:0000313" key="3">
    <source>
        <dbReference type="Proteomes" id="UP000323502"/>
    </source>
</evidence>
<proteinExistence type="predicted"/>
<name>A0A1G7N155_9SPHN</name>
<sequence length="110" mass="12525">MEHPVFTPPFEPVAGQELRQSLRRKVKMRAHLRDKGQTRFEIDVVDLSQQGFRAETSFTLWPGTVVWLTLPGLAPLEAVVAWRDKFKYGCAFAKPLHPAVFEHIVGLGNR</sequence>
<evidence type="ECO:0000313" key="4">
    <source>
        <dbReference type="Proteomes" id="UP000436801"/>
    </source>
</evidence>
<gene>
    <name evidence="1" type="ORF">GQR91_05305</name>
    <name evidence="2" type="ORF">SAMN05216557_1055</name>
</gene>
<organism evidence="2 3">
    <name type="scientific">Sphingomonas carotinifaciens</name>
    <dbReference type="NCBI Taxonomy" id="1166323"/>
    <lineage>
        <taxon>Bacteria</taxon>
        <taxon>Pseudomonadati</taxon>
        <taxon>Pseudomonadota</taxon>
        <taxon>Alphaproteobacteria</taxon>
        <taxon>Sphingomonadales</taxon>
        <taxon>Sphingomonadaceae</taxon>
        <taxon>Sphingomonas</taxon>
    </lineage>
</organism>
<dbReference type="EMBL" id="WSUT01000005">
    <property type="protein sequence ID" value="MWC43079.1"/>
    <property type="molecule type" value="Genomic_DNA"/>
</dbReference>
<evidence type="ECO:0000313" key="2">
    <source>
        <dbReference type="EMBL" id="SDF67754.1"/>
    </source>
</evidence>
<evidence type="ECO:0000313" key="1">
    <source>
        <dbReference type="EMBL" id="MWC43079.1"/>
    </source>
</evidence>
<dbReference type="Proteomes" id="UP000323502">
    <property type="component" value="Unassembled WGS sequence"/>
</dbReference>
<keyword evidence="3" id="KW-1185">Reference proteome</keyword>
<dbReference type="AlphaFoldDB" id="A0A1G7N155"/>
<dbReference type="Proteomes" id="UP000436801">
    <property type="component" value="Unassembled WGS sequence"/>
</dbReference>
<reference evidence="1 4" key="2">
    <citation type="submission" date="2019-12" db="EMBL/GenBank/DDBJ databases">
        <authorList>
            <person name="Zheng J."/>
        </authorList>
    </citation>
    <scope>NUCLEOTIDE SEQUENCE [LARGE SCALE GENOMIC DNA]</scope>
    <source>
        <strain evidence="1 4">DSM 27347</strain>
    </source>
</reference>
<accession>A0A1G7N155</accession>
<dbReference type="EMBL" id="FNBI01000005">
    <property type="protein sequence ID" value="SDF67754.1"/>
    <property type="molecule type" value="Genomic_DNA"/>
</dbReference>
<dbReference type="OrthoDB" id="9795572at2"/>
<reference evidence="2 3" key="1">
    <citation type="submission" date="2016-10" db="EMBL/GenBank/DDBJ databases">
        <authorList>
            <person name="Varghese N."/>
            <person name="Submissions S."/>
        </authorList>
    </citation>
    <scope>NUCLEOTIDE SEQUENCE [LARGE SCALE GENOMIC DNA]</scope>
    <source>
        <strain evidence="2 3">S7-754</strain>
    </source>
</reference>
<protein>
    <submittedName>
        <fullName evidence="1">Pilus assembly protein PilZ</fullName>
    </submittedName>
</protein>
<dbReference type="SUPFAM" id="SSF141371">
    <property type="entry name" value="PilZ domain-like"/>
    <property type="match status" value="1"/>
</dbReference>